<feature type="region of interest" description="Disordered" evidence="1">
    <location>
        <begin position="615"/>
        <end position="657"/>
    </location>
</feature>
<dbReference type="InterPro" id="IPR042099">
    <property type="entry name" value="ANL_N_sf"/>
</dbReference>
<proteinExistence type="predicted"/>
<dbReference type="InterPro" id="IPR045851">
    <property type="entry name" value="AMP-bd_C_sf"/>
</dbReference>
<dbReference type="SUPFAM" id="SSF56801">
    <property type="entry name" value="Acetyl-CoA synthetase-like"/>
    <property type="match status" value="1"/>
</dbReference>
<feature type="domain" description="AMP-binding enzyme C-terminal" evidence="3">
    <location>
        <begin position="524"/>
        <end position="606"/>
    </location>
</feature>
<dbReference type="EMBL" id="JAAFOW010000613">
    <property type="protein sequence ID" value="KAF5265194.1"/>
    <property type="molecule type" value="Genomic_DNA"/>
</dbReference>
<name>A0A8H5AI99_FUSOX</name>
<gene>
    <name evidence="4" type="ORF">FOXYS1_4001</name>
</gene>
<sequence>MALFDGASFFGLHLLSDFIHCLRLFIRALRWVNIPETTFSTVDTDTADNPVYPEPLVKMVFQPPSWVPDITTQISPSANVAEWAFESRRASGSVRSPFICALTGKKYTLKEVREKVNALAKALCNELGWSPNQGTAEDKVIGVLAVNSLDFLVVCWAIHRIGGICLLLQPTTSPVEISSHMTKAKCDILITCEELLPSCKEILNRLPKAPRRIFSINTSNTQLPNFEGEIKCLPQLYQEGSELPELEQLQPRDAHTTVAFYLTTSGTSGPQKLAIITHANLIANVTQAAVFESSAGYKHPDIGLGVLPLNHGYGLVTTHAMFVRGDSTVLHPNFNMQLVLKSIQEHRISRLYLVPPVIAALAANPVLFEIFDLSSVQDVVLGAAACSDSVTKKMKSLMPSWSLLVGYGLTECVSIVTFSRAADIMPGSSGCLFPSNQGRLIDQEGKEITTYDTAGELYLKSAAMIPGYLGEDDAMRSKFTVDGWLPTGDIGFFRRSPHGDDHLYLVDRLKDMIKVKGLQVNPAEIEELLRVQPGISDAAVIGVVDDEAGERPLAFVVPTKQDMSAQEKKELILQLDESIKAQLDETHWLRKQIRFIEELPRGQSGKVLKKVLREKAKQKDQTPMNGANGANGSPPVKSINGANGIHAQSGASEAARV</sequence>
<protein>
    <recommendedName>
        <fullName evidence="6">Phenylacetyl-CoA ligase</fullName>
    </recommendedName>
</protein>
<organism evidence="4 5">
    <name type="scientific">Fusarium oxysporum</name>
    <name type="common">Fusarium vascular wilt</name>
    <dbReference type="NCBI Taxonomy" id="5507"/>
    <lineage>
        <taxon>Eukaryota</taxon>
        <taxon>Fungi</taxon>
        <taxon>Dikarya</taxon>
        <taxon>Ascomycota</taxon>
        <taxon>Pezizomycotina</taxon>
        <taxon>Sordariomycetes</taxon>
        <taxon>Hypocreomycetidae</taxon>
        <taxon>Hypocreales</taxon>
        <taxon>Nectriaceae</taxon>
        <taxon>Fusarium</taxon>
        <taxon>Fusarium oxysporum species complex</taxon>
    </lineage>
</organism>
<dbReference type="AlphaFoldDB" id="A0A8H5AI99"/>
<evidence type="ECO:0000259" key="2">
    <source>
        <dbReference type="Pfam" id="PF00501"/>
    </source>
</evidence>
<dbReference type="Proteomes" id="UP000558688">
    <property type="component" value="Unassembled WGS sequence"/>
</dbReference>
<dbReference type="PANTHER" id="PTHR24096">
    <property type="entry name" value="LONG-CHAIN-FATTY-ACID--COA LIGASE"/>
    <property type="match status" value="1"/>
</dbReference>
<comment type="caution">
    <text evidence="4">The sequence shown here is derived from an EMBL/GenBank/DDBJ whole genome shotgun (WGS) entry which is preliminary data.</text>
</comment>
<dbReference type="Pfam" id="PF13193">
    <property type="entry name" value="AMP-binding_C"/>
    <property type="match status" value="1"/>
</dbReference>
<evidence type="ECO:0000313" key="4">
    <source>
        <dbReference type="EMBL" id="KAF5265194.1"/>
    </source>
</evidence>
<evidence type="ECO:0000256" key="1">
    <source>
        <dbReference type="SAM" id="MobiDB-lite"/>
    </source>
</evidence>
<dbReference type="InterPro" id="IPR000873">
    <property type="entry name" value="AMP-dep_synth/lig_dom"/>
</dbReference>
<accession>A0A8H5AI99</accession>
<dbReference type="PANTHER" id="PTHR24096:SF422">
    <property type="entry name" value="BCDNA.GH02901"/>
    <property type="match status" value="1"/>
</dbReference>
<dbReference type="GO" id="GO:0016405">
    <property type="term" value="F:CoA-ligase activity"/>
    <property type="evidence" value="ECO:0007669"/>
    <property type="project" value="TreeGrafter"/>
</dbReference>
<dbReference type="Gene3D" id="3.40.50.12780">
    <property type="entry name" value="N-terminal domain of ligase-like"/>
    <property type="match status" value="1"/>
</dbReference>
<dbReference type="Gene3D" id="3.30.300.30">
    <property type="match status" value="1"/>
</dbReference>
<evidence type="ECO:0000259" key="3">
    <source>
        <dbReference type="Pfam" id="PF13193"/>
    </source>
</evidence>
<evidence type="ECO:0008006" key="6">
    <source>
        <dbReference type="Google" id="ProtNLM"/>
    </source>
</evidence>
<feature type="compositionally biased region" description="Polar residues" evidence="1">
    <location>
        <begin position="621"/>
        <end position="631"/>
    </location>
</feature>
<reference evidence="4" key="1">
    <citation type="submission" date="2020-02" db="EMBL/GenBank/DDBJ databases">
        <title>Identification and distribution of gene clusters putatively required for synthesis of sphingolipid metabolism inhibitors in phylogenetically diverse species of the filamentous fungus Fusarium.</title>
        <authorList>
            <person name="Kim H.-S."/>
            <person name="Busman M."/>
            <person name="Brown D.W."/>
            <person name="Divon H."/>
            <person name="Uhlig S."/>
            <person name="Proctor R.H."/>
        </authorList>
    </citation>
    <scope>NUCLEOTIDE SEQUENCE [LARGE SCALE GENOMIC DNA]</scope>
    <source>
        <strain evidence="4">NRRL 39464</strain>
    </source>
</reference>
<evidence type="ECO:0000313" key="5">
    <source>
        <dbReference type="Proteomes" id="UP000558688"/>
    </source>
</evidence>
<dbReference type="Pfam" id="PF00501">
    <property type="entry name" value="AMP-binding"/>
    <property type="match status" value="1"/>
</dbReference>
<dbReference type="InterPro" id="IPR025110">
    <property type="entry name" value="AMP-bd_C"/>
</dbReference>
<feature type="domain" description="AMP-dependent synthetase/ligase" evidence="2">
    <location>
        <begin position="102"/>
        <end position="469"/>
    </location>
</feature>